<evidence type="ECO:0000256" key="1">
    <source>
        <dbReference type="SAM" id="Phobius"/>
    </source>
</evidence>
<sequence length="131" mass="14231">MNMNPLAITRLAANLMVTAFGVGLLGVYAVTQTVTAELVVWLGGLAVLGGVAQFLVSVFFPRSIRPTWDEMAVASHRGAYQFGYWCAVLSFWVFFFSTQYSTVNLDGAFLTLGVLLICAPSAWMAVAVLRK</sequence>
<keyword evidence="1" id="KW-0812">Transmembrane</keyword>
<keyword evidence="1" id="KW-0472">Membrane</keyword>
<reference evidence="2 3" key="1">
    <citation type="submission" date="2006-06" db="EMBL/GenBank/DDBJ databases">
        <authorList>
            <person name="Moran M.A."/>
            <person name="Ferriera S."/>
            <person name="Johnson J."/>
            <person name="Kravitz S."/>
            <person name="Beeson K."/>
            <person name="Sutton G."/>
            <person name="Rogers Y.-H."/>
            <person name="Friedman R."/>
            <person name="Frazier M."/>
            <person name="Venter J.C."/>
        </authorList>
    </citation>
    <scope>NUCLEOTIDE SEQUENCE [LARGE SCALE GENOMIC DNA]</scope>
    <source>
        <strain evidence="2 3">E-37</strain>
    </source>
</reference>
<feature type="transmembrane region" description="Helical" evidence="1">
    <location>
        <begin position="39"/>
        <end position="61"/>
    </location>
</feature>
<proteinExistence type="predicted"/>
<organism evidence="2 3">
    <name type="scientific">Sagittula stellata (strain ATCC 700073 / DSM 11524 / E-37)</name>
    <dbReference type="NCBI Taxonomy" id="388399"/>
    <lineage>
        <taxon>Bacteria</taxon>
        <taxon>Pseudomonadati</taxon>
        <taxon>Pseudomonadota</taxon>
        <taxon>Alphaproteobacteria</taxon>
        <taxon>Rhodobacterales</taxon>
        <taxon>Roseobacteraceae</taxon>
        <taxon>Sagittula</taxon>
    </lineage>
</organism>
<protein>
    <submittedName>
        <fullName evidence="2">Uncharacterized protein</fullName>
    </submittedName>
</protein>
<accession>A3JZY1</accession>
<feature type="transmembrane region" description="Helical" evidence="1">
    <location>
        <begin position="108"/>
        <end position="129"/>
    </location>
</feature>
<feature type="transmembrane region" description="Helical" evidence="1">
    <location>
        <begin position="82"/>
        <end position="102"/>
    </location>
</feature>
<evidence type="ECO:0000313" key="2">
    <source>
        <dbReference type="EMBL" id="EBA09096.1"/>
    </source>
</evidence>
<dbReference type="AlphaFoldDB" id="A3JZY1"/>
<keyword evidence="3" id="KW-1185">Reference proteome</keyword>
<comment type="caution">
    <text evidence="2">The sequence shown here is derived from an EMBL/GenBank/DDBJ whole genome shotgun (WGS) entry which is preliminary data.</text>
</comment>
<dbReference type="EMBL" id="AAYA01000003">
    <property type="protein sequence ID" value="EBA09096.1"/>
    <property type="molecule type" value="Genomic_DNA"/>
</dbReference>
<gene>
    <name evidence="2" type="ORF">SSE37_22679</name>
</gene>
<evidence type="ECO:0000313" key="3">
    <source>
        <dbReference type="Proteomes" id="UP000005713"/>
    </source>
</evidence>
<keyword evidence="1" id="KW-1133">Transmembrane helix</keyword>
<dbReference type="Proteomes" id="UP000005713">
    <property type="component" value="Unassembled WGS sequence"/>
</dbReference>
<name>A3JZY1_SAGS3</name>